<keyword evidence="2" id="KW-1185">Reference proteome</keyword>
<name>A0ACC1B925_9ROSI</name>
<evidence type="ECO:0000313" key="2">
    <source>
        <dbReference type="Proteomes" id="UP001164250"/>
    </source>
</evidence>
<protein>
    <submittedName>
        <fullName evidence="1">Uncharacterized protein</fullName>
    </submittedName>
</protein>
<proteinExistence type="predicted"/>
<comment type="caution">
    <text evidence="1">The sequence shown here is derived from an EMBL/GenBank/DDBJ whole genome shotgun (WGS) entry which is preliminary data.</text>
</comment>
<dbReference type="EMBL" id="CM047902">
    <property type="protein sequence ID" value="KAJ0095403.1"/>
    <property type="molecule type" value="Genomic_DNA"/>
</dbReference>
<evidence type="ECO:0000313" key="1">
    <source>
        <dbReference type="EMBL" id="KAJ0095403.1"/>
    </source>
</evidence>
<dbReference type="Proteomes" id="UP001164250">
    <property type="component" value="Chromosome 6"/>
</dbReference>
<sequence>MEDEQYHSAQVKMAIQDEPTWPKASQAQFLNPNPIFGYNLISWGPLSQNGEESLNIGEGASTWDQKVKETSYDNGNSRLSISGKNTP</sequence>
<organism evidence="1 2">
    <name type="scientific">Pistacia atlantica</name>
    <dbReference type="NCBI Taxonomy" id="434234"/>
    <lineage>
        <taxon>Eukaryota</taxon>
        <taxon>Viridiplantae</taxon>
        <taxon>Streptophyta</taxon>
        <taxon>Embryophyta</taxon>
        <taxon>Tracheophyta</taxon>
        <taxon>Spermatophyta</taxon>
        <taxon>Magnoliopsida</taxon>
        <taxon>eudicotyledons</taxon>
        <taxon>Gunneridae</taxon>
        <taxon>Pentapetalae</taxon>
        <taxon>rosids</taxon>
        <taxon>malvids</taxon>
        <taxon>Sapindales</taxon>
        <taxon>Anacardiaceae</taxon>
        <taxon>Pistacia</taxon>
    </lineage>
</organism>
<reference evidence="2" key="1">
    <citation type="journal article" date="2023" name="G3 (Bethesda)">
        <title>Genome assembly and association tests identify interacting loci associated with vigor, precocity, and sex in interspecific pistachio rootstocks.</title>
        <authorList>
            <person name="Palmer W."/>
            <person name="Jacygrad E."/>
            <person name="Sagayaradj S."/>
            <person name="Cavanaugh K."/>
            <person name="Han R."/>
            <person name="Bertier L."/>
            <person name="Beede B."/>
            <person name="Kafkas S."/>
            <person name="Golino D."/>
            <person name="Preece J."/>
            <person name="Michelmore R."/>
        </authorList>
    </citation>
    <scope>NUCLEOTIDE SEQUENCE [LARGE SCALE GENOMIC DNA]</scope>
</reference>
<gene>
    <name evidence="1" type="ORF">Patl1_15683</name>
</gene>
<accession>A0ACC1B925</accession>